<dbReference type="GO" id="GO:0005886">
    <property type="term" value="C:plasma membrane"/>
    <property type="evidence" value="ECO:0007669"/>
    <property type="project" value="InterPro"/>
</dbReference>
<organism evidence="7 8">
    <name type="scientific">Pseudoalteromonas byunsanensis</name>
    <dbReference type="NCBI Taxonomy" id="327939"/>
    <lineage>
        <taxon>Bacteria</taxon>
        <taxon>Pseudomonadati</taxon>
        <taxon>Pseudomonadota</taxon>
        <taxon>Gammaproteobacteria</taxon>
        <taxon>Alteromonadales</taxon>
        <taxon>Pseudoalteromonadaceae</taxon>
        <taxon>Pseudoalteromonas</taxon>
    </lineage>
</organism>
<evidence type="ECO:0000256" key="2">
    <source>
        <dbReference type="ARBA" id="ARBA00022692"/>
    </source>
</evidence>
<gene>
    <name evidence="7" type="ORF">BIW53_04480</name>
</gene>
<keyword evidence="2 5" id="KW-0812">Transmembrane</keyword>
<evidence type="ECO:0000256" key="5">
    <source>
        <dbReference type="SAM" id="Phobius"/>
    </source>
</evidence>
<keyword evidence="4 5" id="KW-0472">Membrane</keyword>
<dbReference type="Proteomes" id="UP000180253">
    <property type="component" value="Unassembled WGS sequence"/>
</dbReference>
<keyword evidence="8" id="KW-1185">Reference proteome</keyword>
<proteinExistence type="predicted"/>
<evidence type="ECO:0000313" key="7">
    <source>
        <dbReference type="EMBL" id="OHU96590.1"/>
    </source>
</evidence>
<keyword evidence="3 5" id="KW-1133">Transmembrane helix</keyword>
<feature type="domain" description="Lipopolysaccharide assembly protein A" evidence="6">
    <location>
        <begin position="23"/>
        <end position="81"/>
    </location>
</feature>
<evidence type="ECO:0000256" key="3">
    <source>
        <dbReference type="ARBA" id="ARBA00022989"/>
    </source>
</evidence>
<comment type="caution">
    <text evidence="7">The sequence shown here is derived from an EMBL/GenBank/DDBJ whole genome shotgun (WGS) entry which is preliminary data.</text>
</comment>
<keyword evidence="1" id="KW-1003">Cell membrane</keyword>
<dbReference type="Pfam" id="PF06305">
    <property type="entry name" value="LapA_dom"/>
    <property type="match status" value="1"/>
</dbReference>
<dbReference type="AlphaFoldDB" id="A0A1S1NAM5"/>
<name>A0A1S1NAM5_9GAMM</name>
<evidence type="ECO:0000313" key="8">
    <source>
        <dbReference type="Proteomes" id="UP000180253"/>
    </source>
</evidence>
<reference evidence="7 8" key="1">
    <citation type="submission" date="2016-10" db="EMBL/GenBank/DDBJ databases">
        <title>Pseudoalteromonas amylolytica sp. nov., isolated from the surface seawater.</title>
        <authorList>
            <person name="Wu Y.-H."/>
            <person name="Cheng H."/>
            <person name="Jin X.-B."/>
            <person name="Wang C.-S."/>
            <person name="Xu X.-W."/>
        </authorList>
    </citation>
    <scope>NUCLEOTIDE SEQUENCE [LARGE SCALE GENOMIC DNA]</scope>
    <source>
        <strain evidence="7 8">JCM 12483</strain>
    </source>
</reference>
<dbReference type="InterPro" id="IPR010445">
    <property type="entry name" value="LapA_dom"/>
</dbReference>
<protein>
    <recommendedName>
        <fullName evidence="6">Lipopolysaccharide assembly protein A domain-containing protein</fullName>
    </recommendedName>
</protein>
<dbReference type="STRING" id="327939.BIW53_04480"/>
<evidence type="ECO:0000256" key="1">
    <source>
        <dbReference type="ARBA" id="ARBA00022475"/>
    </source>
</evidence>
<sequence>MIKVAKKGLALVLILLAFVIGTQNPNLVDVNYIVASSTLPLSTLMSVCFVVGVFVGCVVSVSVFSKLKWQNYRLKKNNRQMTPNTER</sequence>
<dbReference type="RefSeq" id="WP_070990625.1">
    <property type="nucleotide sequence ID" value="NZ_CBCSHD010000001.1"/>
</dbReference>
<evidence type="ECO:0000256" key="4">
    <source>
        <dbReference type="ARBA" id="ARBA00023136"/>
    </source>
</evidence>
<evidence type="ECO:0000259" key="6">
    <source>
        <dbReference type="Pfam" id="PF06305"/>
    </source>
</evidence>
<accession>A0A1S1NAM5</accession>
<dbReference type="EMBL" id="MNAN01000026">
    <property type="protein sequence ID" value="OHU96590.1"/>
    <property type="molecule type" value="Genomic_DNA"/>
</dbReference>
<feature type="transmembrane region" description="Helical" evidence="5">
    <location>
        <begin position="41"/>
        <end position="65"/>
    </location>
</feature>